<reference evidence="3" key="2">
    <citation type="journal article" date="2017" name="Nat. Plants">
        <title>The Aegilops tauschii genome reveals multiple impacts of transposons.</title>
        <authorList>
            <person name="Zhao G."/>
            <person name="Zou C."/>
            <person name="Li K."/>
            <person name="Wang K."/>
            <person name="Li T."/>
            <person name="Gao L."/>
            <person name="Zhang X."/>
            <person name="Wang H."/>
            <person name="Yang Z."/>
            <person name="Liu X."/>
            <person name="Jiang W."/>
            <person name="Mao L."/>
            <person name="Kong X."/>
            <person name="Jiao Y."/>
            <person name="Jia J."/>
        </authorList>
    </citation>
    <scope>NUCLEOTIDE SEQUENCE [LARGE SCALE GENOMIC DNA]</scope>
    <source>
        <strain evidence="3">cv. AL8/78</strain>
    </source>
</reference>
<proteinExistence type="predicted"/>
<evidence type="ECO:0000256" key="1">
    <source>
        <dbReference type="SAM" id="SignalP"/>
    </source>
</evidence>
<dbReference type="AlphaFoldDB" id="A0A453T5B4"/>
<protein>
    <recommendedName>
        <fullName evidence="4">FBD domain-containing protein</fullName>
    </recommendedName>
</protein>
<keyword evidence="1" id="KW-0732">Signal</keyword>
<reference evidence="3" key="1">
    <citation type="journal article" date="2014" name="Science">
        <title>Ancient hybridizations among the ancestral genomes of bread wheat.</title>
        <authorList>
            <consortium name="International Wheat Genome Sequencing Consortium,"/>
            <person name="Marcussen T."/>
            <person name="Sandve S.R."/>
            <person name="Heier L."/>
            <person name="Spannagl M."/>
            <person name="Pfeifer M."/>
            <person name="Jakobsen K.S."/>
            <person name="Wulff B.B."/>
            <person name="Steuernagel B."/>
            <person name="Mayer K.F."/>
            <person name="Olsen O.A."/>
        </authorList>
    </citation>
    <scope>NUCLEOTIDE SEQUENCE [LARGE SCALE GENOMIC DNA]</scope>
    <source>
        <strain evidence="3">cv. AL8/78</strain>
    </source>
</reference>
<dbReference type="EnsemblPlants" id="AET7Gv21250400.9">
    <property type="protein sequence ID" value="AET7Gv21250400.9"/>
    <property type="gene ID" value="AET7Gv21250400"/>
</dbReference>
<dbReference type="Gramene" id="AET7Gv21250400.9">
    <property type="protein sequence ID" value="AET7Gv21250400.9"/>
    <property type="gene ID" value="AET7Gv21250400"/>
</dbReference>
<sequence length="107" mass="12030">KLLFLLIQAFVCQPGCICAEPSNWETEDLVLPCLKEVAINGLRGTEHELALVERLFKWATMLERVTVIFHDSISESNGEEFRQLLLSFSRPAICMKFSHGGGSLSFD</sequence>
<feature type="signal peptide" evidence="1">
    <location>
        <begin position="1"/>
        <end position="19"/>
    </location>
</feature>
<evidence type="ECO:0000313" key="2">
    <source>
        <dbReference type="EnsemblPlants" id="AET7Gv21250400.9"/>
    </source>
</evidence>
<feature type="chain" id="PRO_5019282192" description="FBD domain-containing protein" evidence="1">
    <location>
        <begin position="20"/>
        <end position="107"/>
    </location>
</feature>
<name>A0A453T5B4_AEGTS</name>
<organism evidence="2 3">
    <name type="scientific">Aegilops tauschii subsp. strangulata</name>
    <name type="common">Goatgrass</name>
    <dbReference type="NCBI Taxonomy" id="200361"/>
    <lineage>
        <taxon>Eukaryota</taxon>
        <taxon>Viridiplantae</taxon>
        <taxon>Streptophyta</taxon>
        <taxon>Embryophyta</taxon>
        <taxon>Tracheophyta</taxon>
        <taxon>Spermatophyta</taxon>
        <taxon>Magnoliopsida</taxon>
        <taxon>Liliopsida</taxon>
        <taxon>Poales</taxon>
        <taxon>Poaceae</taxon>
        <taxon>BOP clade</taxon>
        <taxon>Pooideae</taxon>
        <taxon>Triticodae</taxon>
        <taxon>Triticeae</taxon>
        <taxon>Triticinae</taxon>
        <taxon>Aegilops</taxon>
    </lineage>
</organism>
<evidence type="ECO:0000313" key="3">
    <source>
        <dbReference type="Proteomes" id="UP000015105"/>
    </source>
</evidence>
<dbReference type="PANTHER" id="PTHR34709">
    <property type="entry name" value="OS10G0396666 PROTEIN"/>
    <property type="match status" value="1"/>
</dbReference>
<keyword evidence="3" id="KW-1185">Reference proteome</keyword>
<reference evidence="2" key="5">
    <citation type="journal article" date="2021" name="G3 (Bethesda)">
        <title>Aegilops tauschii genome assembly Aet v5.0 features greater sequence contiguity and improved annotation.</title>
        <authorList>
            <person name="Wang L."/>
            <person name="Zhu T."/>
            <person name="Rodriguez J.C."/>
            <person name="Deal K.R."/>
            <person name="Dubcovsky J."/>
            <person name="McGuire P.E."/>
            <person name="Lux T."/>
            <person name="Spannagl M."/>
            <person name="Mayer K.F.X."/>
            <person name="Baldrich P."/>
            <person name="Meyers B.C."/>
            <person name="Huo N."/>
            <person name="Gu Y.Q."/>
            <person name="Zhou H."/>
            <person name="Devos K.M."/>
            <person name="Bennetzen J.L."/>
            <person name="Unver T."/>
            <person name="Budak H."/>
            <person name="Gulick P.J."/>
            <person name="Galiba G."/>
            <person name="Kalapos B."/>
            <person name="Nelson D.R."/>
            <person name="Li P."/>
            <person name="You F.M."/>
            <person name="Luo M.C."/>
            <person name="Dvorak J."/>
        </authorList>
    </citation>
    <scope>NUCLEOTIDE SEQUENCE [LARGE SCALE GENOMIC DNA]</scope>
    <source>
        <strain evidence="2">cv. AL8/78</strain>
    </source>
</reference>
<reference evidence="2" key="3">
    <citation type="journal article" date="2017" name="Nature">
        <title>Genome sequence of the progenitor of the wheat D genome Aegilops tauschii.</title>
        <authorList>
            <person name="Luo M.C."/>
            <person name="Gu Y.Q."/>
            <person name="Puiu D."/>
            <person name="Wang H."/>
            <person name="Twardziok S.O."/>
            <person name="Deal K.R."/>
            <person name="Huo N."/>
            <person name="Zhu T."/>
            <person name="Wang L."/>
            <person name="Wang Y."/>
            <person name="McGuire P.E."/>
            <person name="Liu S."/>
            <person name="Long H."/>
            <person name="Ramasamy R.K."/>
            <person name="Rodriguez J.C."/>
            <person name="Van S.L."/>
            <person name="Yuan L."/>
            <person name="Wang Z."/>
            <person name="Xia Z."/>
            <person name="Xiao L."/>
            <person name="Anderson O.D."/>
            <person name="Ouyang S."/>
            <person name="Liang Y."/>
            <person name="Zimin A.V."/>
            <person name="Pertea G."/>
            <person name="Qi P."/>
            <person name="Bennetzen J.L."/>
            <person name="Dai X."/>
            <person name="Dawson M.W."/>
            <person name="Muller H.G."/>
            <person name="Kugler K."/>
            <person name="Rivarola-Duarte L."/>
            <person name="Spannagl M."/>
            <person name="Mayer K.F.X."/>
            <person name="Lu F.H."/>
            <person name="Bevan M.W."/>
            <person name="Leroy P."/>
            <person name="Li P."/>
            <person name="You F.M."/>
            <person name="Sun Q."/>
            <person name="Liu Z."/>
            <person name="Lyons E."/>
            <person name="Wicker T."/>
            <person name="Salzberg S.L."/>
            <person name="Devos K.M."/>
            <person name="Dvorak J."/>
        </authorList>
    </citation>
    <scope>NUCLEOTIDE SEQUENCE [LARGE SCALE GENOMIC DNA]</scope>
    <source>
        <strain evidence="2">cv. AL8/78</strain>
    </source>
</reference>
<dbReference type="InterPro" id="IPR055312">
    <property type="entry name" value="FBL15-like"/>
</dbReference>
<dbReference type="PANTHER" id="PTHR34709:SF61">
    <property type="entry name" value="OS07G0229100 PROTEIN"/>
    <property type="match status" value="1"/>
</dbReference>
<dbReference type="Proteomes" id="UP000015105">
    <property type="component" value="Chromosome 7D"/>
</dbReference>
<reference evidence="2" key="4">
    <citation type="submission" date="2019-03" db="UniProtKB">
        <authorList>
            <consortium name="EnsemblPlants"/>
        </authorList>
    </citation>
    <scope>IDENTIFICATION</scope>
</reference>
<accession>A0A453T5B4</accession>
<evidence type="ECO:0008006" key="4">
    <source>
        <dbReference type="Google" id="ProtNLM"/>
    </source>
</evidence>